<dbReference type="GO" id="GO:0005484">
    <property type="term" value="F:SNAP receptor activity"/>
    <property type="evidence" value="ECO:0007669"/>
    <property type="project" value="InterPro"/>
</dbReference>
<evidence type="ECO:0000256" key="9">
    <source>
        <dbReference type="ARBA" id="ARBA00037934"/>
    </source>
</evidence>
<keyword evidence="14" id="KW-1185">Reference proteome</keyword>
<evidence type="ECO:0000256" key="1">
    <source>
        <dbReference type="ARBA" id="ARBA00004163"/>
    </source>
</evidence>
<reference evidence="13 14" key="1">
    <citation type="journal article" date="2019" name="Nat. Ecol. Evol.">
        <title>Megaphylogeny resolves global patterns of mushroom evolution.</title>
        <authorList>
            <person name="Varga T."/>
            <person name="Krizsan K."/>
            <person name="Foldi C."/>
            <person name="Dima B."/>
            <person name="Sanchez-Garcia M."/>
            <person name="Sanchez-Ramirez S."/>
            <person name="Szollosi G.J."/>
            <person name="Szarkandi J.G."/>
            <person name="Papp V."/>
            <person name="Albert L."/>
            <person name="Andreopoulos W."/>
            <person name="Angelini C."/>
            <person name="Antonin V."/>
            <person name="Barry K.W."/>
            <person name="Bougher N.L."/>
            <person name="Buchanan P."/>
            <person name="Buyck B."/>
            <person name="Bense V."/>
            <person name="Catcheside P."/>
            <person name="Chovatia M."/>
            <person name="Cooper J."/>
            <person name="Damon W."/>
            <person name="Desjardin D."/>
            <person name="Finy P."/>
            <person name="Geml J."/>
            <person name="Haridas S."/>
            <person name="Hughes K."/>
            <person name="Justo A."/>
            <person name="Karasinski D."/>
            <person name="Kautmanova I."/>
            <person name="Kiss B."/>
            <person name="Kocsube S."/>
            <person name="Kotiranta H."/>
            <person name="LaButti K.M."/>
            <person name="Lechner B.E."/>
            <person name="Liimatainen K."/>
            <person name="Lipzen A."/>
            <person name="Lukacs Z."/>
            <person name="Mihaltcheva S."/>
            <person name="Morgado L.N."/>
            <person name="Niskanen T."/>
            <person name="Noordeloos M.E."/>
            <person name="Ohm R.A."/>
            <person name="Ortiz-Santana B."/>
            <person name="Ovrebo C."/>
            <person name="Racz N."/>
            <person name="Riley R."/>
            <person name="Savchenko A."/>
            <person name="Shiryaev A."/>
            <person name="Soop K."/>
            <person name="Spirin V."/>
            <person name="Szebenyi C."/>
            <person name="Tomsovsky M."/>
            <person name="Tulloss R.E."/>
            <person name="Uehling J."/>
            <person name="Grigoriev I.V."/>
            <person name="Vagvolgyi C."/>
            <person name="Papp T."/>
            <person name="Martin F.M."/>
            <person name="Miettinen O."/>
            <person name="Hibbett D.S."/>
            <person name="Nagy L.G."/>
        </authorList>
    </citation>
    <scope>NUCLEOTIDE SEQUENCE [LARGE SCALE GENOMIC DNA]</scope>
    <source>
        <strain evidence="13 14">CBS 166.37</strain>
    </source>
</reference>
<dbReference type="GO" id="GO:0006890">
    <property type="term" value="P:retrograde vesicle-mediated transport, Golgi to endoplasmic reticulum"/>
    <property type="evidence" value="ECO:0007669"/>
    <property type="project" value="InterPro"/>
</dbReference>
<name>A0A5C3LQ86_9AGAR</name>
<evidence type="ECO:0000256" key="6">
    <source>
        <dbReference type="ARBA" id="ARBA00022989"/>
    </source>
</evidence>
<dbReference type="EMBL" id="ML213631">
    <property type="protein sequence ID" value="TFK34478.1"/>
    <property type="molecule type" value="Genomic_DNA"/>
</dbReference>
<keyword evidence="7" id="KW-0175">Coiled coil</keyword>
<evidence type="ECO:0000256" key="7">
    <source>
        <dbReference type="ARBA" id="ARBA00023054"/>
    </source>
</evidence>
<feature type="compositionally biased region" description="Polar residues" evidence="10">
    <location>
        <begin position="327"/>
        <end position="347"/>
    </location>
</feature>
<dbReference type="PANTHER" id="PTHR12825:SF0">
    <property type="entry name" value="VESICLE TRANSPORT PROTEIN SEC20"/>
    <property type="match status" value="1"/>
</dbReference>
<evidence type="ECO:0000256" key="10">
    <source>
        <dbReference type="SAM" id="MobiDB-lite"/>
    </source>
</evidence>
<dbReference type="InterPro" id="IPR056173">
    <property type="entry name" value="Sec20_C"/>
</dbReference>
<evidence type="ECO:0000313" key="13">
    <source>
        <dbReference type="EMBL" id="TFK34478.1"/>
    </source>
</evidence>
<evidence type="ECO:0000256" key="8">
    <source>
        <dbReference type="ARBA" id="ARBA00023136"/>
    </source>
</evidence>
<comment type="similarity">
    <text evidence="9">Belongs to the SEC20 family.</text>
</comment>
<keyword evidence="2" id="KW-0813">Transport</keyword>
<evidence type="ECO:0000256" key="3">
    <source>
        <dbReference type="ARBA" id="ARBA00022692"/>
    </source>
</evidence>
<organism evidence="13 14">
    <name type="scientific">Crucibulum laeve</name>
    <dbReference type="NCBI Taxonomy" id="68775"/>
    <lineage>
        <taxon>Eukaryota</taxon>
        <taxon>Fungi</taxon>
        <taxon>Dikarya</taxon>
        <taxon>Basidiomycota</taxon>
        <taxon>Agaricomycotina</taxon>
        <taxon>Agaricomycetes</taxon>
        <taxon>Agaricomycetidae</taxon>
        <taxon>Agaricales</taxon>
        <taxon>Agaricineae</taxon>
        <taxon>Nidulariaceae</taxon>
        <taxon>Crucibulum</taxon>
    </lineage>
</organism>
<comment type="subcellular location">
    <subcellularLocation>
        <location evidence="1">Endoplasmic reticulum membrane</location>
        <topology evidence="1">Single-pass type IV membrane protein</topology>
    </subcellularLocation>
</comment>
<sequence>MPPLPPNFSEEIVDLISSAERRQKDLAEFQIPRLQSCKGPLSTQQTLAAELREDLDVFGRIVESLDIMVDDQRGEKDRRALRAVVNEFRAAMVRLRQDTRAALLTSKRAIDSQSQSQRVELLAPNGLSEKQPNEKSGGDALMQANDDVTDALRRTIQLMQGELERSVLSSQMLDSSTAALRSTSLQHDTLSSVMTTSKQIITALEKSDWLDRIVILSAFIFFLLVILFILKQRFIDRGLRIALWWTRFVPDFGGDDALLNGDLEKGTMSMESVIASTVTAAASIVSSVTKMADPTKGSMKHTPESLVSSSTISEILASTISAETASVSAPSPEFTPSSAAEVSQLTEPNVAHVEL</sequence>
<keyword evidence="8 11" id="KW-0472">Membrane</keyword>
<evidence type="ECO:0000256" key="2">
    <source>
        <dbReference type="ARBA" id="ARBA00022448"/>
    </source>
</evidence>
<dbReference type="STRING" id="68775.A0A5C3LQ86"/>
<evidence type="ECO:0000259" key="12">
    <source>
        <dbReference type="Pfam" id="PF03908"/>
    </source>
</evidence>
<keyword evidence="6 11" id="KW-1133">Transmembrane helix</keyword>
<dbReference type="OrthoDB" id="46868at2759"/>
<evidence type="ECO:0000313" key="14">
    <source>
        <dbReference type="Proteomes" id="UP000308652"/>
    </source>
</evidence>
<dbReference type="Pfam" id="PF03908">
    <property type="entry name" value="Sec20"/>
    <property type="match status" value="1"/>
</dbReference>
<feature type="transmembrane region" description="Helical" evidence="11">
    <location>
        <begin position="209"/>
        <end position="230"/>
    </location>
</feature>
<dbReference type="Proteomes" id="UP000308652">
    <property type="component" value="Unassembled WGS sequence"/>
</dbReference>
<keyword evidence="4" id="KW-0256">Endoplasmic reticulum</keyword>
<evidence type="ECO:0000256" key="4">
    <source>
        <dbReference type="ARBA" id="ARBA00022824"/>
    </source>
</evidence>
<feature type="domain" description="Sec20 C-terminal" evidence="12">
    <location>
        <begin position="144"/>
        <end position="233"/>
    </location>
</feature>
<gene>
    <name evidence="13" type="ORF">BDQ12DRAFT_656882</name>
</gene>
<evidence type="ECO:0000256" key="11">
    <source>
        <dbReference type="SAM" id="Phobius"/>
    </source>
</evidence>
<feature type="region of interest" description="Disordered" evidence="10">
    <location>
        <begin position="327"/>
        <end position="355"/>
    </location>
</feature>
<proteinExistence type="inferred from homology"/>
<dbReference type="GO" id="GO:0005789">
    <property type="term" value="C:endoplasmic reticulum membrane"/>
    <property type="evidence" value="ECO:0007669"/>
    <property type="project" value="UniProtKB-SubCell"/>
</dbReference>
<dbReference type="GO" id="GO:0031201">
    <property type="term" value="C:SNARE complex"/>
    <property type="evidence" value="ECO:0007669"/>
    <property type="project" value="TreeGrafter"/>
</dbReference>
<evidence type="ECO:0000256" key="5">
    <source>
        <dbReference type="ARBA" id="ARBA00022892"/>
    </source>
</evidence>
<protein>
    <submittedName>
        <fullName evidence="13">Sec20-domain-containing protein</fullName>
    </submittedName>
</protein>
<dbReference type="AlphaFoldDB" id="A0A5C3LQ86"/>
<dbReference type="InterPro" id="IPR005606">
    <property type="entry name" value="Sec20"/>
</dbReference>
<keyword evidence="5" id="KW-0931">ER-Golgi transport</keyword>
<keyword evidence="3 11" id="KW-0812">Transmembrane</keyword>
<accession>A0A5C3LQ86</accession>
<dbReference type="PANTHER" id="PTHR12825">
    <property type="entry name" value="BNIP1-RELATED"/>
    <property type="match status" value="1"/>
</dbReference>